<dbReference type="AlphaFoldDB" id="A0A2N9KGQ0"/>
<evidence type="ECO:0000313" key="3">
    <source>
        <dbReference type="Proteomes" id="UP000237923"/>
    </source>
</evidence>
<reference evidence="2 3" key="1">
    <citation type="submission" date="2018-02" db="EMBL/GenBank/DDBJ databases">
        <authorList>
            <person name="Cohen D.B."/>
            <person name="Kent A.D."/>
        </authorList>
    </citation>
    <scope>NUCLEOTIDE SEQUENCE [LARGE SCALE GENOMIC DNA]</scope>
    <source>
        <strain evidence="2 3">CECT 9216</strain>
    </source>
</reference>
<evidence type="ECO:0000313" key="1">
    <source>
        <dbReference type="EMBL" id="SPD95105.1"/>
    </source>
</evidence>
<evidence type="ECO:0000313" key="4">
    <source>
        <dbReference type="Proteomes" id="UP000239237"/>
    </source>
</evidence>
<sequence length="235" mass="25701">MSKMLKLLPEKGNLKFLYLGTPDNGRPQFLIEGSDADALTVTPVGKLPEGLKPKDVVKFENMTLDLVSIGGSRTKVSGLTAVIKKENETVATTWANESARTMVVVKGEYFPVVDTDFFTGSFMYGATRDVFETLTYQEQQDRGSRVGDLIAKDVRVSDENGKALTVRVPVEVFPEGAFKPFDKVEFENLVVSLFDGSTNDDPDQDVLFFSASGISKATADNKPQTTVKPAEAKTK</sequence>
<accession>A0A2N9KGQ0</accession>
<gene>
    <name evidence="1" type="ORF">LES8486_02071</name>
    <name evidence="2" type="ORF">LES9216_02053</name>
</gene>
<evidence type="ECO:0000313" key="2">
    <source>
        <dbReference type="EMBL" id="SPE09855.1"/>
    </source>
</evidence>
<dbReference type="Proteomes" id="UP000239237">
    <property type="component" value="Unassembled WGS sequence"/>
</dbReference>
<proteinExistence type="predicted"/>
<dbReference type="EMBL" id="OKQR01000007">
    <property type="protein sequence ID" value="SPD95105.1"/>
    <property type="molecule type" value="Genomic_DNA"/>
</dbReference>
<dbReference type="RefSeq" id="WP_105299919.1">
    <property type="nucleotide sequence ID" value="NZ_OKQR01000007.1"/>
</dbReference>
<name>A0A2N9KGQ0_9LACO</name>
<dbReference type="EMBL" id="OKQU01000006">
    <property type="protein sequence ID" value="SPE09855.1"/>
    <property type="molecule type" value="Genomic_DNA"/>
</dbReference>
<dbReference type="Proteomes" id="UP000237923">
    <property type="component" value="Unassembled WGS sequence"/>
</dbReference>
<reference evidence="1 4" key="2">
    <citation type="submission" date="2018-02" db="EMBL/GenBank/DDBJ databases">
        <authorList>
            <person name="Rodrigo-Torres L."/>
            <person name="Arahal R. D."/>
            <person name="Lucena T."/>
        </authorList>
    </citation>
    <scope>NUCLEOTIDE SEQUENCE [LARGE SCALE GENOMIC DNA]</scope>
    <source>
        <strain evidence="1 4">CECT 8486</strain>
    </source>
</reference>
<organism evidence="2 3">
    <name type="scientific">Leuconostoc suionicum</name>
    <dbReference type="NCBI Taxonomy" id="1511761"/>
    <lineage>
        <taxon>Bacteria</taxon>
        <taxon>Bacillati</taxon>
        <taxon>Bacillota</taxon>
        <taxon>Bacilli</taxon>
        <taxon>Lactobacillales</taxon>
        <taxon>Lactobacillaceae</taxon>
        <taxon>Leuconostoc</taxon>
    </lineage>
</organism>
<protein>
    <submittedName>
        <fullName evidence="2">Uncharacterized protein</fullName>
    </submittedName>
</protein>
<keyword evidence="4" id="KW-1185">Reference proteome</keyword>